<dbReference type="EMBL" id="HBHP01012918">
    <property type="protein sequence ID" value="CAD9760147.1"/>
    <property type="molecule type" value="Transcribed_RNA"/>
</dbReference>
<protein>
    <recommendedName>
        <fullName evidence="9">Protein kinase domain-containing protein</fullName>
    </recommendedName>
</protein>
<sequence length="493" mass="54797">MGNQVCGFCFGIEGSGAVTERTPLMENAELVSQLRTPNANTLYMPPKEFTSRYELRGVLGAGATGLCHVCIDTTTMNAFACKIVRKRRLLAERKHKVLKQLLIEVDVLKRLEHKNIVKFQDFFEDQNNLFILMELVGGGELFAQVVRVGSFSEKLAAGIMRDVAAGLAYCHKMGVIHRDLKPENLLVPGPGLRPVKICDFGLAFQYSASKRAPRTFVGSPRYMAPEQMQRKAYNEKVDTWALGVILFILLSGCLPFEPAILKRGEDQKLPVKKLALKFSGRRWKGISDEAKYLIHGCLVIDPDMRYSADQVLTHSWLNGKAPANLIQNSDHLYRYMLDKRSNGSFFLEPNTLGCKDVKTKMAATHRNKRSHPMPLNRGYKTPDGSPSSSPETSYSRSNDGSIRKSPIIPNMRFRKKGNKAIATDLGASETTIRPPGVLSLNSNGSHTGSQATNEDAERDNSAHTIPGAQPQSSLAAREQLWQHNTRNGKLRSL</sequence>
<dbReference type="InterPro" id="IPR050205">
    <property type="entry name" value="CDPK_Ser/Thr_kinases"/>
</dbReference>
<evidence type="ECO:0000313" key="10">
    <source>
        <dbReference type="EMBL" id="CAD9760147.1"/>
    </source>
</evidence>
<feature type="region of interest" description="Disordered" evidence="8">
    <location>
        <begin position="361"/>
        <end position="474"/>
    </location>
</feature>
<dbReference type="InterPro" id="IPR011009">
    <property type="entry name" value="Kinase-like_dom_sf"/>
</dbReference>
<dbReference type="PROSITE" id="PS50011">
    <property type="entry name" value="PROTEIN_KINASE_DOM"/>
    <property type="match status" value="1"/>
</dbReference>
<keyword evidence="3 6" id="KW-0547">Nucleotide-binding</keyword>
<keyword evidence="1 7" id="KW-0723">Serine/threonine-protein kinase</keyword>
<comment type="similarity">
    <text evidence="7">Belongs to the protein kinase superfamily.</text>
</comment>
<dbReference type="PROSITE" id="PS00107">
    <property type="entry name" value="PROTEIN_KINASE_ATP"/>
    <property type="match status" value="1"/>
</dbReference>
<organism evidence="10">
    <name type="scientific">Lotharella oceanica</name>
    <dbReference type="NCBI Taxonomy" id="641309"/>
    <lineage>
        <taxon>Eukaryota</taxon>
        <taxon>Sar</taxon>
        <taxon>Rhizaria</taxon>
        <taxon>Cercozoa</taxon>
        <taxon>Chlorarachniophyceae</taxon>
        <taxon>Lotharella</taxon>
    </lineage>
</organism>
<proteinExistence type="inferred from homology"/>
<dbReference type="InterPro" id="IPR017441">
    <property type="entry name" value="Protein_kinase_ATP_BS"/>
</dbReference>
<dbReference type="AlphaFoldDB" id="A0A7S2XBW0"/>
<dbReference type="Pfam" id="PF00069">
    <property type="entry name" value="Pkinase"/>
    <property type="match status" value="1"/>
</dbReference>
<dbReference type="SUPFAM" id="SSF56112">
    <property type="entry name" value="Protein kinase-like (PK-like)"/>
    <property type="match status" value="1"/>
</dbReference>
<evidence type="ECO:0000256" key="2">
    <source>
        <dbReference type="ARBA" id="ARBA00022679"/>
    </source>
</evidence>
<evidence type="ECO:0000256" key="5">
    <source>
        <dbReference type="ARBA" id="ARBA00022840"/>
    </source>
</evidence>
<gene>
    <name evidence="10" type="ORF">LSP00402_LOCUS8016</name>
</gene>
<name>A0A7S2XBW0_9EUKA</name>
<keyword evidence="5 6" id="KW-0067">ATP-binding</keyword>
<reference evidence="10" key="1">
    <citation type="submission" date="2021-01" db="EMBL/GenBank/DDBJ databases">
        <authorList>
            <person name="Corre E."/>
            <person name="Pelletier E."/>
            <person name="Niang G."/>
            <person name="Scheremetjew M."/>
            <person name="Finn R."/>
            <person name="Kale V."/>
            <person name="Holt S."/>
            <person name="Cochrane G."/>
            <person name="Meng A."/>
            <person name="Brown T."/>
            <person name="Cohen L."/>
        </authorList>
    </citation>
    <scope>NUCLEOTIDE SEQUENCE</scope>
    <source>
        <strain evidence="10">CCMP622</strain>
    </source>
</reference>
<feature type="compositionally biased region" description="Low complexity" evidence="8">
    <location>
        <begin position="382"/>
        <end position="397"/>
    </location>
</feature>
<dbReference type="Gene3D" id="1.10.510.10">
    <property type="entry name" value="Transferase(Phosphotransferase) domain 1"/>
    <property type="match status" value="1"/>
</dbReference>
<feature type="domain" description="Protein kinase" evidence="9">
    <location>
        <begin position="53"/>
        <end position="317"/>
    </location>
</feature>
<evidence type="ECO:0000256" key="8">
    <source>
        <dbReference type="SAM" id="MobiDB-lite"/>
    </source>
</evidence>
<dbReference type="InterPro" id="IPR008271">
    <property type="entry name" value="Ser/Thr_kinase_AS"/>
</dbReference>
<evidence type="ECO:0000256" key="6">
    <source>
        <dbReference type="PROSITE-ProRule" id="PRU10141"/>
    </source>
</evidence>
<dbReference type="GO" id="GO:0005524">
    <property type="term" value="F:ATP binding"/>
    <property type="evidence" value="ECO:0007669"/>
    <property type="project" value="UniProtKB-UniRule"/>
</dbReference>
<feature type="compositionally biased region" description="Polar residues" evidence="8">
    <location>
        <begin position="439"/>
        <end position="453"/>
    </location>
</feature>
<evidence type="ECO:0000256" key="1">
    <source>
        <dbReference type="ARBA" id="ARBA00022527"/>
    </source>
</evidence>
<dbReference type="FunFam" id="1.10.510.10:FF:000571">
    <property type="entry name" value="Maternal embryonic leucine zipper kinase"/>
    <property type="match status" value="1"/>
</dbReference>
<evidence type="ECO:0000256" key="3">
    <source>
        <dbReference type="ARBA" id="ARBA00022741"/>
    </source>
</evidence>
<dbReference type="InterPro" id="IPR000719">
    <property type="entry name" value="Prot_kinase_dom"/>
</dbReference>
<dbReference type="PROSITE" id="PS00108">
    <property type="entry name" value="PROTEIN_KINASE_ST"/>
    <property type="match status" value="1"/>
</dbReference>
<dbReference type="PANTHER" id="PTHR24349">
    <property type="entry name" value="SERINE/THREONINE-PROTEIN KINASE"/>
    <property type="match status" value="1"/>
</dbReference>
<keyword evidence="2" id="KW-0808">Transferase</keyword>
<accession>A0A7S2XBW0</accession>
<evidence type="ECO:0000259" key="9">
    <source>
        <dbReference type="PROSITE" id="PS50011"/>
    </source>
</evidence>
<keyword evidence="4" id="KW-0418">Kinase</keyword>
<dbReference type="GO" id="GO:0004674">
    <property type="term" value="F:protein serine/threonine kinase activity"/>
    <property type="evidence" value="ECO:0007669"/>
    <property type="project" value="UniProtKB-KW"/>
</dbReference>
<evidence type="ECO:0000256" key="4">
    <source>
        <dbReference type="ARBA" id="ARBA00022777"/>
    </source>
</evidence>
<dbReference type="CDD" id="cd05117">
    <property type="entry name" value="STKc_CAMK"/>
    <property type="match status" value="1"/>
</dbReference>
<feature type="binding site" evidence="6">
    <location>
        <position position="86"/>
    </location>
    <ligand>
        <name>ATP</name>
        <dbReference type="ChEBI" id="CHEBI:30616"/>
    </ligand>
</feature>
<dbReference type="SMART" id="SM00220">
    <property type="entry name" value="S_TKc"/>
    <property type="match status" value="1"/>
</dbReference>
<evidence type="ECO:0000256" key="7">
    <source>
        <dbReference type="RuleBase" id="RU000304"/>
    </source>
</evidence>